<keyword evidence="1" id="KW-0175">Coiled coil</keyword>
<evidence type="ECO:0000313" key="3">
    <source>
        <dbReference type="EMBL" id="GBG74238.1"/>
    </source>
</evidence>
<dbReference type="AlphaFoldDB" id="A0A388KW58"/>
<feature type="coiled-coil region" evidence="1">
    <location>
        <begin position="87"/>
        <end position="114"/>
    </location>
</feature>
<protein>
    <submittedName>
        <fullName evidence="3">Uncharacterized protein</fullName>
    </submittedName>
</protein>
<feature type="compositionally biased region" description="Acidic residues" evidence="2">
    <location>
        <begin position="342"/>
        <end position="351"/>
    </location>
</feature>
<comment type="caution">
    <text evidence="3">The sequence shown here is derived from an EMBL/GenBank/DDBJ whole genome shotgun (WGS) entry which is preliminary data.</text>
</comment>
<proteinExistence type="predicted"/>
<feature type="compositionally biased region" description="Basic and acidic residues" evidence="2">
    <location>
        <begin position="322"/>
        <end position="341"/>
    </location>
</feature>
<evidence type="ECO:0000256" key="1">
    <source>
        <dbReference type="SAM" id="Coils"/>
    </source>
</evidence>
<evidence type="ECO:0000256" key="2">
    <source>
        <dbReference type="SAM" id="MobiDB-lite"/>
    </source>
</evidence>
<organism evidence="3 4">
    <name type="scientific">Chara braunii</name>
    <name type="common">Braun's stonewort</name>
    <dbReference type="NCBI Taxonomy" id="69332"/>
    <lineage>
        <taxon>Eukaryota</taxon>
        <taxon>Viridiplantae</taxon>
        <taxon>Streptophyta</taxon>
        <taxon>Charophyceae</taxon>
        <taxon>Charales</taxon>
        <taxon>Characeae</taxon>
        <taxon>Chara</taxon>
    </lineage>
</organism>
<feature type="compositionally biased region" description="Basic and acidic residues" evidence="2">
    <location>
        <begin position="140"/>
        <end position="150"/>
    </location>
</feature>
<keyword evidence="4" id="KW-1185">Reference proteome</keyword>
<feature type="region of interest" description="Disordered" evidence="2">
    <location>
        <begin position="128"/>
        <end position="150"/>
    </location>
</feature>
<sequence length="351" mass="39561">MADWTAAQVNQARVYDPHSGATLPSVTLEDMPRVRALLDSCYDDGLFPESSFSHGDIEIASTHQTSENAILALKTEIGELKQSAIVKANFKKEIAGLRKEVNSLREQNERVVAEANHQWKSEALWPGNKRGSAAINTPEPSDRGTPKPRWTDNLREVNKWKDEYKNLSTLHRLANLEAEALKKKRAEIELKRMEAEKQVKDLEARMSELTASGDKRKGGGTNLKERLEEVAIRSVRRGQKTTPGRIRGVSVGNRNMGDINNRTEYVEERKKQLRLLRKAGLEVYCKEEGIKLGKVEETISELAEARARKIFGETSEKGQSAKQKDPVVEVSDDTFHEVSHEETEDEQSAEF</sequence>
<evidence type="ECO:0000313" key="4">
    <source>
        <dbReference type="Proteomes" id="UP000265515"/>
    </source>
</evidence>
<dbReference type="Gramene" id="GBG74238">
    <property type="protein sequence ID" value="GBG74238"/>
    <property type="gene ID" value="CBR_g17948"/>
</dbReference>
<dbReference type="EMBL" id="BFEA01000199">
    <property type="protein sequence ID" value="GBG74238.1"/>
    <property type="molecule type" value="Genomic_DNA"/>
</dbReference>
<gene>
    <name evidence="3" type="ORF">CBR_g17948</name>
</gene>
<feature type="region of interest" description="Disordered" evidence="2">
    <location>
        <begin position="312"/>
        <end position="351"/>
    </location>
</feature>
<accession>A0A388KW58</accession>
<feature type="coiled-coil region" evidence="1">
    <location>
        <begin position="171"/>
        <end position="212"/>
    </location>
</feature>
<reference evidence="3 4" key="1">
    <citation type="journal article" date="2018" name="Cell">
        <title>The Chara Genome: Secondary Complexity and Implications for Plant Terrestrialization.</title>
        <authorList>
            <person name="Nishiyama T."/>
            <person name="Sakayama H."/>
            <person name="Vries J.D."/>
            <person name="Buschmann H."/>
            <person name="Saint-Marcoux D."/>
            <person name="Ullrich K.K."/>
            <person name="Haas F.B."/>
            <person name="Vanderstraeten L."/>
            <person name="Becker D."/>
            <person name="Lang D."/>
            <person name="Vosolsobe S."/>
            <person name="Rombauts S."/>
            <person name="Wilhelmsson P.K.I."/>
            <person name="Janitza P."/>
            <person name="Kern R."/>
            <person name="Heyl A."/>
            <person name="Rumpler F."/>
            <person name="Villalobos L.I.A.C."/>
            <person name="Clay J.M."/>
            <person name="Skokan R."/>
            <person name="Toyoda A."/>
            <person name="Suzuki Y."/>
            <person name="Kagoshima H."/>
            <person name="Schijlen E."/>
            <person name="Tajeshwar N."/>
            <person name="Catarino B."/>
            <person name="Hetherington A.J."/>
            <person name="Saltykova A."/>
            <person name="Bonnot C."/>
            <person name="Breuninger H."/>
            <person name="Symeonidi A."/>
            <person name="Radhakrishnan G.V."/>
            <person name="Van Nieuwerburgh F."/>
            <person name="Deforce D."/>
            <person name="Chang C."/>
            <person name="Karol K.G."/>
            <person name="Hedrich R."/>
            <person name="Ulvskov P."/>
            <person name="Glockner G."/>
            <person name="Delwiche C.F."/>
            <person name="Petrasek J."/>
            <person name="Van de Peer Y."/>
            <person name="Friml J."/>
            <person name="Beilby M."/>
            <person name="Dolan L."/>
            <person name="Kohara Y."/>
            <person name="Sugano S."/>
            <person name="Fujiyama A."/>
            <person name="Delaux P.-M."/>
            <person name="Quint M."/>
            <person name="TheiBen G."/>
            <person name="Hagemann M."/>
            <person name="Harholt J."/>
            <person name="Dunand C."/>
            <person name="Zachgo S."/>
            <person name="Langdale J."/>
            <person name="Maumus F."/>
            <person name="Straeten D.V.D."/>
            <person name="Gould S.B."/>
            <person name="Rensing S.A."/>
        </authorList>
    </citation>
    <scope>NUCLEOTIDE SEQUENCE [LARGE SCALE GENOMIC DNA]</scope>
    <source>
        <strain evidence="3 4">S276</strain>
    </source>
</reference>
<dbReference type="Proteomes" id="UP000265515">
    <property type="component" value="Unassembled WGS sequence"/>
</dbReference>
<name>A0A388KW58_CHABU</name>